<dbReference type="AlphaFoldDB" id="A0A6B0UJ31"/>
<sequence>MIKLLSAYIFLLYFPNFTNNLFYLRVNDKKGTCVQVHSKRCGTVNHSCRLTGSWRFLNFFYLSRLSNCLGFCYPMIKCRVYLCIPCLNKKECLKTRSSMRHVFGLEQGV</sequence>
<reference evidence="1" key="1">
    <citation type="submission" date="2019-12" db="EMBL/GenBank/DDBJ databases">
        <title>An insight into the sialome of adult female Ixodes ricinus ticks feeding for 6 days.</title>
        <authorList>
            <person name="Perner J."/>
            <person name="Ribeiro J.M.C."/>
        </authorList>
    </citation>
    <scope>NUCLEOTIDE SEQUENCE</scope>
    <source>
        <strain evidence="1">Semi-engorged</strain>
        <tissue evidence="1">Salivary glands</tissue>
    </source>
</reference>
<proteinExistence type="predicted"/>
<dbReference type="EMBL" id="GIFC01007570">
    <property type="protein sequence ID" value="MXU89653.1"/>
    <property type="molecule type" value="Transcribed_RNA"/>
</dbReference>
<organism evidence="1">
    <name type="scientific">Ixodes ricinus</name>
    <name type="common">Common tick</name>
    <name type="synonym">Acarus ricinus</name>
    <dbReference type="NCBI Taxonomy" id="34613"/>
    <lineage>
        <taxon>Eukaryota</taxon>
        <taxon>Metazoa</taxon>
        <taxon>Ecdysozoa</taxon>
        <taxon>Arthropoda</taxon>
        <taxon>Chelicerata</taxon>
        <taxon>Arachnida</taxon>
        <taxon>Acari</taxon>
        <taxon>Parasitiformes</taxon>
        <taxon>Ixodida</taxon>
        <taxon>Ixodoidea</taxon>
        <taxon>Ixodidae</taxon>
        <taxon>Ixodinae</taxon>
        <taxon>Ixodes</taxon>
    </lineage>
</organism>
<accession>A0A6B0UJ31</accession>
<protein>
    <submittedName>
        <fullName evidence="1">Putative secreted protein</fullName>
    </submittedName>
</protein>
<name>A0A6B0UJ31_IXORI</name>
<evidence type="ECO:0000313" key="1">
    <source>
        <dbReference type="EMBL" id="MXU89653.1"/>
    </source>
</evidence>